<dbReference type="SUPFAM" id="SSF52540">
    <property type="entry name" value="P-loop containing nucleoside triphosphate hydrolases"/>
    <property type="match status" value="1"/>
</dbReference>
<keyword evidence="3 5" id="KW-0067">ATP-binding</keyword>
<dbReference type="InterPro" id="IPR003593">
    <property type="entry name" value="AAA+_ATPase"/>
</dbReference>
<dbReference type="SMART" id="SM00382">
    <property type="entry name" value="AAA"/>
    <property type="match status" value="1"/>
</dbReference>
<dbReference type="InterPro" id="IPR027417">
    <property type="entry name" value="P-loop_NTPase"/>
</dbReference>
<proteinExistence type="predicted"/>
<accession>A0A3S0R8T3</accession>
<dbReference type="Proteomes" id="UP000287910">
    <property type="component" value="Unassembled WGS sequence"/>
</dbReference>
<organism evidence="5 6">
    <name type="scientific">Lysinibacillus antri</name>
    <dbReference type="NCBI Taxonomy" id="2498145"/>
    <lineage>
        <taxon>Bacteria</taxon>
        <taxon>Bacillati</taxon>
        <taxon>Bacillota</taxon>
        <taxon>Bacilli</taxon>
        <taxon>Bacillales</taxon>
        <taxon>Bacillaceae</taxon>
        <taxon>Lysinibacillus</taxon>
    </lineage>
</organism>
<dbReference type="InterPro" id="IPR025302">
    <property type="entry name" value="DrrA1/2-like_C"/>
</dbReference>
<comment type="caution">
    <text evidence="5">The sequence shown here is derived from an EMBL/GenBank/DDBJ whole genome shotgun (WGS) entry which is preliminary data.</text>
</comment>
<dbReference type="PANTHER" id="PTHR43582">
    <property type="entry name" value="LINEARMYCIN RESISTANCE ATP-BINDING PROTEIN LNRL"/>
    <property type="match status" value="1"/>
</dbReference>
<evidence type="ECO:0000256" key="2">
    <source>
        <dbReference type="ARBA" id="ARBA00022741"/>
    </source>
</evidence>
<dbReference type="InterPro" id="IPR017871">
    <property type="entry name" value="ABC_transporter-like_CS"/>
</dbReference>
<evidence type="ECO:0000313" key="5">
    <source>
        <dbReference type="EMBL" id="RUL56986.1"/>
    </source>
</evidence>
<evidence type="ECO:0000256" key="1">
    <source>
        <dbReference type="ARBA" id="ARBA00022448"/>
    </source>
</evidence>
<dbReference type="GO" id="GO:0005524">
    <property type="term" value="F:ATP binding"/>
    <property type="evidence" value="ECO:0007669"/>
    <property type="project" value="UniProtKB-KW"/>
</dbReference>
<dbReference type="AlphaFoldDB" id="A0A3S0R8T3"/>
<dbReference type="PROSITE" id="PS00211">
    <property type="entry name" value="ABC_TRANSPORTER_1"/>
    <property type="match status" value="1"/>
</dbReference>
<evidence type="ECO:0000259" key="4">
    <source>
        <dbReference type="PROSITE" id="PS50893"/>
    </source>
</evidence>
<dbReference type="InterPro" id="IPR003439">
    <property type="entry name" value="ABC_transporter-like_ATP-bd"/>
</dbReference>
<dbReference type="RefSeq" id="WP_126657101.1">
    <property type="nucleotide sequence ID" value="NZ_RYYR01000001.1"/>
</dbReference>
<dbReference type="EMBL" id="RYYR01000001">
    <property type="protein sequence ID" value="RUL56986.1"/>
    <property type="molecule type" value="Genomic_DNA"/>
</dbReference>
<gene>
    <name evidence="5" type="ORF">EK386_00775</name>
</gene>
<sequence>MIEVVNLTKTFKKVNAVDQVNFYIEPGEIVGLLGPNGAGKSTTIAMLSTLVPPTSGDVLLQQQSVLKNPASLRKVLGVVPQEIALYEELTARENLLFFGNLYKMQKDQLKNRVDTVLQQIGLQHESKKIVKHYSGGMKRRLNIGVAMLHEPDYLIMDEPTVGIDPQSRNHILETVKKLNTESNKAIIYTSHYMEEVEYLCNRIYIMDKGRIIASGTKDEIKAILSSENTILVKLEKHSNDFLSELMSQPLLSNINAKEAEISFTVAKGINYLPTLLTLCEMHHVTLKSYEVKEPTLEDIFLHLTGRALRN</sequence>
<evidence type="ECO:0000256" key="3">
    <source>
        <dbReference type="ARBA" id="ARBA00022840"/>
    </source>
</evidence>
<keyword evidence="2" id="KW-0547">Nucleotide-binding</keyword>
<feature type="domain" description="ABC transporter" evidence="4">
    <location>
        <begin position="2"/>
        <end position="233"/>
    </location>
</feature>
<keyword evidence="1" id="KW-0813">Transport</keyword>
<protein>
    <submittedName>
        <fullName evidence="5">ABC transporter ATP-binding protein</fullName>
    </submittedName>
</protein>
<reference evidence="5 6" key="1">
    <citation type="submission" date="2018-12" db="EMBL/GenBank/DDBJ databases">
        <title>Lysinibacillus antri sp. nov., isolated from a cave soil.</title>
        <authorList>
            <person name="Narsing Rao M.P."/>
            <person name="Zhang H."/>
            <person name="Dong Z.-Y."/>
            <person name="Niu X.-K."/>
            <person name="Zhang K."/>
            <person name="Fang B.-Z."/>
            <person name="Kang Y.-Q."/>
            <person name="Xiao M."/>
            <person name="Li W.-J."/>
        </authorList>
    </citation>
    <scope>NUCLEOTIDE SEQUENCE [LARGE SCALE GENOMIC DNA]</scope>
    <source>
        <strain evidence="5 6">SYSU K30002</strain>
    </source>
</reference>
<dbReference type="PROSITE" id="PS50893">
    <property type="entry name" value="ABC_TRANSPORTER_2"/>
    <property type="match status" value="1"/>
</dbReference>
<dbReference type="GO" id="GO:0016887">
    <property type="term" value="F:ATP hydrolysis activity"/>
    <property type="evidence" value="ECO:0007669"/>
    <property type="project" value="InterPro"/>
</dbReference>
<dbReference type="PANTHER" id="PTHR43582:SF2">
    <property type="entry name" value="LINEARMYCIN RESISTANCE ATP-BINDING PROTEIN LNRL"/>
    <property type="match status" value="1"/>
</dbReference>
<evidence type="ECO:0000313" key="6">
    <source>
        <dbReference type="Proteomes" id="UP000287910"/>
    </source>
</evidence>
<dbReference type="Pfam" id="PF00005">
    <property type="entry name" value="ABC_tran"/>
    <property type="match status" value="1"/>
</dbReference>
<name>A0A3S0R8T3_9BACI</name>
<dbReference type="Gene3D" id="3.40.50.300">
    <property type="entry name" value="P-loop containing nucleotide triphosphate hydrolases"/>
    <property type="match status" value="1"/>
</dbReference>
<dbReference type="Pfam" id="PF13732">
    <property type="entry name" value="DrrA1-3_C"/>
    <property type="match status" value="1"/>
</dbReference>
<keyword evidence="6" id="KW-1185">Reference proteome</keyword>